<feature type="repeat" description="ANK" evidence="3">
    <location>
        <begin position="296"/>
        <end position="328"/>
    </location>
</feature>
<protein>
    <submittedName>
        <fullName evidence="5">Ankyrin repeat domain-containing protein</fullName>
    </submittedName>
</protein>
<dbReference type="Gene3D" id="3.10.450.50">
    <property type="match status" value="1"/>
</dbReference>
<feature type="repeat" description="ANK" evidence="3">
    <location>
        <begin position="512"/>
        <end position="545"/>
    </location>
</feature>
<dbReference type="Gene3D" id="3.30.70.1060">
    <property type="entry name" value="Dimeric alpha+beta barrel"/>
    <property type="match status" value="1"/>
</dbReference>
<keyword evidence="6" id="KW-1185">Reference proteome</keyword>
<evidence type="ECO:0000256" key="2">
    <source>
        <dbReference type="ARBA" id="ARBA00023043"/>
    </source>
</evidence>
<dbReference type="InterPro" id="IPR002110">
    <property type="entry name" value="Ankyrin_rpt"/>
</dbReference>
<accession>A0ABW5AQ74</accession>
<dbReference type="InterPro" id="IPR037401">
    <property type="entry name" value="SnoaL-like"/>
</dbReference>
<evidence type="ECO:0000256" key="3">
    <source>
        <dbReference type="PROSITE-ProRule" id="PRU00023"/>
    </source>
</evidence>
<gene>
    <name evidence="5" type="ORF">ACFSOX_18535</name>
</gene>
<reference evidence="6" key="1">
    <citation type="journal article" date="2019" name="Int. J. Syst. Evol. Microbiol.">
        <title>The Global Catalogue of Microorganisms (GCM) 10K type strain sequencing project: providing services to taxonomists for standard genome sequencing and annotation.</title>
        <authorList>
            <consortium name="The Broad Institute Genomics Platform"/>
            <consortium name="The Broad Institute Genome Sequencing Center for Infectious Disease"/>
            <person name="Wu L."/>
            <person name="Ma J."/>
        </authorList>
    </citation>
    <scope>NUCLEOTIDE SEQUENCE [LARGE SCALE GENOMIC DNA]</scope>
    <source>
        <strain evidence="6">CGMCC 1.6774</strain>
    </source>
</reference>
<dbReference type="PROSITE" id="PS50088">
    <property type="entry name" value="ANK_REPEAT"/>
    <property type="match status" value="5"/>
</dbReference>
<evidence type="ECO:0000259" key="4">
    <source>
        <dbReference type="Pfam" id="PF12680"/>
    </source>
</evidence>
<proteinExistence type="predicted"/>
<feature type="domain" description="SnoaL-like" evidence="4">
    <location>
        <begin position="133"/>
        <end position="245"/>
    </location>
</feature>
<dbReference type="SUPFAM" id="SSF48403">
    <property type="entry name" value="Ankyrin repeat"/>
    <property type="match status" value="1"/>
</dbReference>
<dbReference type="Proteomes" id="UP001597314">
    <property type="component" value="Unassembled WGS sequence"/>
</dbReference>
<dbReference type="InterPro" id="IPR036770">
    <property type="entry name" value="Ankyrin_rpt-contain_sf"/>
</dbReference>
<dbReference type="PANTHER" id="PTHR24171:SF8">
    <property type="entry name" value="BRCA1-ASSOCIATED RING DOMAIN PROTEIN 1"/>
    <property type="match status" value="1"/>
</dbReference>
<name>A0ABW5AQ74_9BRAD</name>
<feature type="repeat" description="ANK" evidence="3">
    <location>
        <begin position="330"/>
        <end position="362"/>
    </location>
</feature>
<dbReference type="PROSITE" id="PS50297">
    <property type="entry name" value="ANK_REP_REGION"/>
    <property type="match status" value="4"/>
</dbReference>
<dbReference type="SUPFAM" id="SSF54909">
    <property type="entry name" value="Dimeric alpha+beta barrel"/>
    <property type="match status" value="1"/>
</dbReference>
<keyword evidence="1" id="KW-0677">Repeat</keyword>
<feature type="repeat" description="ANK" evidence="3">
    <location>
        <begin position="547"/>
        <end position="579"/>
    </location>
</feature>
<keyword evidence="2 3" id="KW-0040">ANK repeat</keyword>
<dbReference type="Gene3D" id="1.25.40.20">
    <property type="entry name" value="Ankyrin repeat-containing domain"/>
    <property type="match status" value="2"/>
</dbReference>
<dbReference type="PANTHER" id="PTHR24171">
    <property type="entry name" value="ANKYRIN REPEAT DOMAIN-CONTAINING PROTEIN 39-RELATED"/>
    <property type="match status" value="1"/>
</dbReference>
<evidence type="ECO:0000313" key="5">
    <source>
        <dbReference type="EMBL" id="MFD2184157.1"/>
    </source>
</evidence>
<feature type="repeat" description="ANK" evidence="3">
    <location>
        <begin position="478"/>
        <end position="510"/>
    </location>
</feature>
<sequence>MLFYVQMRWNYQGRISQDQLWDLESLEGTHGVEGIRGGFVQLYKVVSQHRIIAIVNAASLEDLDRNSMGWLPMREYLDFEVVWALRDYEGFLADVRAKFPQPGTAAAPARLPSPLAGDGGAAATGPDATRPVVERWFAALARGDGAGALACLADDVVWINNPGVKGLSDIVPWLGEYHGRAAVEQSFVIWGQLSQVREFELRGIVYGGDEALAIVHERATIKATGLDYDIEFIQRIRVADGRIVFWKSYWDTVQGIVPFRGDMRTRLIDAATRGDRDEAMKVLPFGADPNTHDEASGLPVLTIAAARGHVEMVRTLIGFGADPNALDRKAGTAALHKVAQGGHAEVARLLIGAGAAIDLQATTTGHTPLVEAIWYKAVEIVALLLDHDCRLEPRTSYGFTLADHLEYAKRVSRGVGDAEKLARIEALIAARRGRDEAAMRDNAVIRAVHDKAVPALREALAAGAPIDRRWPVVCGFDDGHTALLVAARDGFAEGVGVLIEAGADVNAVEPVFGAVPLHKATYNGHLDITRRLAAARGVNLDAQGASNGYTPLHDALWHGFADCAEALLDAGARTDIVAFDGKRPIDLAEDKLGPEHPLTRRLRGAVAAAA</sequence>
<evidence type="ECO:0000313" key="6">
    <source>
        <dbReference type="Proteomes" id="UP001597314"/>
    </source>
</evidence>
<dbReference type="InterPro" id="IPR032710">
    <property type="entry name" value="NTF2-like_dom_sf"/>
</dbReference>
<dbReference type="SMART" id="SM00248">
    <property type="entry name" value="ANK"/>
    <property type="match status" value="7"/>
</dbReference>
<dbReference type="RefSeq" id="WP_378479304.1">
    <property type="nucleotide sequence ID" value="NZ_JBHUIW010000024.1"/>
</dbReference>
<dbReference type="EMBL" id="JBHUIW010000024">
    <property type="protein sequence ID" value="MFD2184157.1"/>
    <property type="molecule type" value="Genomic_DNA"/>
</dbReference>
<dbReference type="SUPFAM" id="SSF54427">
    <property type="entry name" value="NTF2-like"/>
    <property type="match status" value="1"/>
</dbReference>
<evidence type="ECO:0000256" key="1">
    <source>
        <dbReference type="ARBA" id="ARBA00022737"/>
    </source>
</evidence>
<dbReference type="Pfam" id="PF12680">
    <property type="entry name" value="SnoaL_2"/>
    <property type="match status" value="1"/>
</dbReference>
<comment type="caution">
    <text evidence="5">The sequence shown here is derived from an EMBL/GenBank/DDBJ whole genome shotgun (WGS) entry which is preliminary data.</text>
</comment>
<organism evidence="5 6">
    <name type="scientific">Rhodoplanes azumiensis</name>
    <dbReference type="NCBI Taxonomy" id="1897628"/>
    <lineage>
        <taxon>Bacteria</taxon>
        <taxon>Pseudomonadati</taxon>
        <taxon>Pseudomonadota</taxon>
        <taxon>Alphaproteobacteria</taxon>
        <taxon>Hyphomicrobiales</taxon>
        <taxon>Nitrobacteraceae</taxon>
        <taxon>Rhodoplanes</taxon>
    </lineage>
</organism>
<dbReference type="InterPro" id="IPR011008">
    <property type="entry name" value="Dimeric_a/b-barrel"/>
</dbReference>
<dbReference type="Pfam" id="PF12796">
    <property type="entry name" value="Ank_2"/>
    <property type="match status" value="2"/>
</dbReference>